<evidence type="ECO:0000313" key="2">
    <source>
        <dbReference type="Proteomes" id="UP000499080"/>
    </source>
</evidence>
<protein>
    <recommendedName>
        <fullName evidence="3">Tc1-like transposase DDE domain-containing protein</fullName>
    </recommendedName>
</protein>
<reference evidence="1 2" key="1">
    <citation type="journal article" date="2019" name="Sci. Rep.">
        <title>Orb-weaving spider Araneus ventricosus genome elucidates the spidroin gene catalogue.</title>
        <authorList>
            <person name="Kono N."/>
            <person name="Nakamura H."/>
            <person name="Ohtoshi R."/>
            <person name="Moran D.A.P."/>
            <person name="Shinohara A."/>
            <person name="Yoshida Y."/>
            <person name="Fujiwara M."/>
            <person name="Mori M."/>
            <person name="Tomita M."/>
            <person name="Arakawa K."/>
        </authorList>
    </citation>
    <scope>NUCLEOTIDE SEQUENCE [LARGE SCALE GENOMIC DNA]</scope>
</reference>
<proteinExistence type="predicted"/>
<dbReference type="AlphaFoldDB" id="A0A4Y2LNB6"/>
<dbReference type="Gene3D" id="3.30.420.10">
    <property type="entry name" value="Ribonuclease H-like superfamily/Ribonuclease H"/>
    <property type="match status" value="1"/>
</dbReference>
<dbReference type="InterPro" id="IPR036397">
    <property type="entry name" value="RNaseH_sf"/>
</dbReference>
<dbReference type="EMBL" id="BGPR01006044">
    <property type="protein sequence ID" value="GBN15610.1"/>
    <property type="molecule type" value="Genomic_DNA"/>
</dbReference>
<dbReference type="Proteomes" id="UP000499080">
    <property type="component" value="Unassembled WGS sequence"/>
</dbReference>
<name>A0A4Y2LNB6_ARAVE</name>
<evidence type="ECO:0000313" key="1">
    <source>
        <dbReference type="EMBL" id="GBN15610.1"/>
    </source>
</evidence>
<dbReference type="GO" id="GO:0003676">
    <property type="term" value="F:nucleic acid binding"/>
    <property type="evidence" value="ECO:0007669"/>
    <property type="project" value="InterPro"/>
</dbReference>
<comment type="caution">
    <text evidence="1">The sequence shown here is derived from an EMBL/GenBank/DDBJ whole genome shotgun (WGS) entry which is preliminary data.</text>
</comment>
<sequence length="113" mass="13303">MLLVIHLNPPRNGSKKKKVSILLWESGSPDLNPMENLWRNRNNQVNSIDQEFRDFIDHRHRINEDSKDGVSYENLVKKHKSSKSGTYYMYQKYETTGLVESKRGLGRKLKTRL</sequence>
<accession>A0A4Y2LNB6</accession>
<organism evidence="1 2">
    <name type="scientific">Araneus ventricosus</name>
    <name type="common">Orbweaver spider</name>
    <name type="synonym">Epeira ventricosa</name>
    <dbReference type="NCBI Taxonomy" id="182803"/>
    <lineage>
        <taxon>Eukaryota</taxon>
        <taxon>Metazoa</taxon>
        <taxon>Ecdysozoa</taxon>
        <taxon>Arthropoda</taxon>
        <taxon>Chelicerata</taxon>
        <taxon>Arachnida</taxon>
        <taxon>Araneae</taxon>
        <taxon>Araneomorphae</taxon>
        <taxon>Entelegynae</taxon>
        <taxon>Araneoidea</taxon>
        <taxon>Araneidae</taxon>
        <taxon>Araneus</taxon>
    </lineage>
</organism>
<evidence type="ECO:0008006" key="3">
    <source>
        <dbReference type="Google" id="ProtNLM"/>
    </source>
</evidence>
<keyword evidence="2" id="KW-1185">Reference proteome</keyword>
<gene>
    <name evidence="1" type="ORF">AVEN_102090_1</name>
</gene>